<name>A0A0N9VC90_SPHMC</name>
<accession>A0A0N9VC90</accession>
<dbReference type="InterPro" id="IPR009579">
    <property type="entry name" value="DUF1192"/>
</dbReference>
<dbReference type="AlphaFoldDB" id="A0A0N9VC90"/>
<dbReference type="Proteomes" id="UP000058074">
    <property type="component" value="Chromosome"/>
</dbReference>
<evidence type="ECO:0000313" key="1">
    <source>
        <dbReference type="EMBL" id="ALH82001.1"/>
    </source>
</evidence>
<dbReference type="OrthoDB" id="7173908at2"/>
<proteinExistence type="predicted"/>
<evidence type="ECO:0000313" key="2">
    <source>
        <dbReference type="Proteomes" id="UP000058074"/>
    </source>
</evidence>
<protein>
    <recommendedName>
        <fullName evidence="3">DUF1192 domain-containing protein</fullName>
    </recommendedName>
</protein>
<dbReference type="PATRIC" id="fig|33050.5.peg.3536"/>
<organism evidence="1 2">
    <name type="scientific">Sphingopyxis macrogoltabida</name>
    <name type="common">Sphingomonas macrogoltabidus</name>
    <dbReference type="NCBI Taxonomy" id="33050"/>
    <lineage>
        <taxon>Bacteria</taxon>
        <taxon>Pseudomonadati</taxon>
        <taxon>Pseudomonadota</taxon>
        <taxon>Alphaproteobacteria</taxon>
        <taxon>Sphingomonadales</taxon>
        <taxon>Sphingomonadaceae</taxon>
        <taxon>Sphingopyxis</taxon>
    </lineage>
</organism>
<sequence>MDDDDIRRRRDDALAALTREPLDPLSVDELDERVALLEAEIERVKAHKAAAASHKAVAEALFKKG</sequence>
<dbReference type="Pfam" id="PF06698">
    <property type="entry name" value="DUF1192"/>
    <property type="match status" value="1"/>
</dbReference>
<dbReference type="EMBL" id="CP012700">
    <property type="protein sequence ID" value="ALH82001.1"/>
    <property type="molecule type" value="Genomic_DNA"/>
</dbReference>
<reference evidence="1 2" key="1">
    <citation type="journal article" date="2015" name="Genome Announc.">
        <title>Complete Genome Sequence of Polypropylene Glycol- and Polyethylene Glycol-Degrading Sphingopyxis macrogoltabida Strain EY-1.</title>
        <authorList>
            <person name="Ohtsubo Y."/>
            <person name="Nagata Y."/>
            <person name="Numata M."/>
            <person name="Tsuchikane K."/>
            <person name="Hosoyama A."/>
            <person name="Yamazoe A."/>
            <person name="Tsuda M."/>
            <person name="Fujita N."/>
            <person name="Kawai F."/>
        </authorList>
    </citation>
    <scope>NUCLEOTIDE SEQUENCE [LARGE SCALE GENOMIC DNA]</scope>
    <source>
        <strain evidence="1 2">EY-1</strain>
    </source>
</reference>
<dbReference type="RefSeq" id="WP_054589125.1">
    <property type="nucleotide sequence ID" value="NZ_CP012700.1"/>
</dbReference>
<evidence type="ECO:0008006" key="3">
    <source>
        <dbReference type="Google" id="ProtNLM"/>
    </source>
</evidence>
<dbReference type="KEGG" id="smag:AN936_17060"/>
<gene>
    <name evidence="1" type="ORF">AN936_17060</name>
</gene>